<dbReference type="PANTHER" id="PTHR42850:SF2">
    <property type="entry name" value="BLL5683 PROTEIN"/>
    <property type="match status" value="1"/>
</dbReference>
<keyword evidence="3" id="KW-1185">Reference proteome</keyword>
<accession>A0ABS6M9Z7</accession>
<proteinExistence type="predicted"/>
<protein>
    <submittedName>
        <fullName evidence="2">Metallophosphoesterase family protein</fullName>
    </submittedName>
</protein>
<feature type="domain" description="Calcineurin-like phosphoesterase" evidence="1">
    <location>
        <begin position="337"/>
        <end position="539"/>
    </location>
</feature>
<evidence type="ECO:0000259" key="1">
    <source>
        <dbReference type="Pfam" id="PF12850"/>
    </source>
</evidence>
<organism evidence="2 3">
    <name type="scientific">Marinobacterium weihaiense</name>
    <dbReference type="NCBI Taxonomy" id="2851016"/>
    <lineage>
        <taxon>Bacteria</taxon>
        <taxon>Pseudomonadati</taxon>
        <taxon>Pseudomonadota</taxon>
        <taxon>Gammaproteobacteria</taxon>
        <taxon>Oceanospirillales</taxon>
        <taxon>Oceanospirillaceae</taxon>
        <taxon>Marinobacterium</taxon>
    </lineage>
</organism>
<dbReference type="Pfam" id="PF12850">
    <property type="entry name" value="Metallophos_2"/>
    <property type="match status" value="1"/>
</dbReference>
<dbReference type="Proteomes" id="UP000755551">
    <property type="component" value="Unassembled WGS sequence"/>
</dbReference>
<evidence type="ECO:0000313" key="2">
    <source>
        <dbReference type="EMBL" id="MBV0932597.1"/>
    </source>
</evidence>
<dbReference type="RefSeq" id="WP_217334014.1">
    <property type="nucleotide sequence ID" value="NZ_JAHQZT010000004.1"/>
</dbReference>
<dbReference type="CDD" id="cd00838">
    <property type="entry name" value="MPP_superfamily"/>
    <property type="match status" value="1"/>
</dbReference>
<gene>
    <name evidence="2" type="ORF">KTN04_04515</name>
</gene>
<evidence type="ECO:0000313" key="3">
    <source>
        <dbReference type="Proteomes" id="UP000755551"/>
    </source>
</evidence>
<dbReference type="InterPro" id="IPR050126">
    <property type="entry name" value="Ap4A_hydrolase"/>
</dbReference>
<comment type="caution">
    <text evidence="2">The sequence shown here is derived from an EMBL/GenBank/DDBJ whole genome shotgun (WGS) entry which is preliminary data.</text>
</comment>
<dbReference type="PANTHER" id="PTHR42850">
    <property type="entry name" value="METALLOPHOSPHOESTERASE"/>
    <property type="match status" value="1"/>
</dbReference>
<reference evidence="2 3" key="1">
    <citation type="submission" date="2021-06" db="EMBL/GenBank/DDBJ databases">
        <title>Bacterium isolated from marine sediment.</title>
        <authorList>
            <person name="Zhu K.-L."/>
            <person name="Du Z.-J."/>
            <person name="Liang Q.-Y."/>
        </authorList>
    </citation>
    <scope>NUCLEOTIDE SEQUENCE [LARGE SCALE GENOMIC DNA]</scope>
    <source>
        <strain evidence="2 3">A346</strain>
    </source>
</reference>
<dbReference type="EMBL" id="JAHQZT010000004">
    <property type="protein sequence ID" value="MBV0932597.1"/>
    <property type="molecule type" value="Genomic_DNA"/>
</dbReference>
<dbReference type="InterPro" id="IPR024654">
    <property type="entry name" value="Calcineurin-like_PHP_lpxH"/>
</dbReference>
<name>A0ABS6M9Z7_9GAMM</name>
<sequence>MLKKKLKIVGALGERLHFGPEQIRATILQGMEVLSINSDFMGRPATNIYANDVQVVKIRRELKLTARQAQPWLTSVMAKERELGVYHPAKTWFYIYAERDGVELENEEVLIGNITPRLQPLHKVLEAAPSDVAATARARSLLDHMFGLYLRTAHQFGVKLDEGLSNFAIDAQDRLYYVDDEFYGWDKFISFAMMLGVLIRKLNWLERDFARALAYDLGQQLDSIFGDLNYRASVAYQLRSAFMPAGKKRDLANLISSALTEAEQEPVAPAVPPAAMSSSDEANVAPAPVQPAAVNLTPAPAPAAAVVPVAAAPAVAPPIPAVETPSTPDGDATAPWAILADVHANLPALEAVLAWLQREGIERGIVLGDLVGYGPDAAEVIERLRGSGLQIIKGNHDHAVALGSFQRGLSKNARHVAQWTHEQLSEEQREWLKRLPPVLDTEHWMAVHGAPLDPEFFYGYVYEMTYRDNLDKLAALGRKLCLHGHSHMPGVYGRDAKGQDRHWVEPRVSLQAFSHALVCPGSVGQPRNGTPHTQFAVYDPINEEVRFESLEYDFEPVVERMKANHFPADLYMRMPKGV</sequence>